<dbReference type="Proteomes" id="UP000248706">
    <property type="component" value="Unassembled WGS sequence"/>
</dbReference>
<evidence type="ECO:0000256" key="3">
    <source>
        <dbReference type="ARBA" id="ARBA00001947"/>
    </source>
</evidence>
<feature type="binding site" evidence="20">
    <location>
        <position position="33"/>
    </location>
    <ligand>
        <name>substrate</name>
    </ligand>
</feature>
<dbReference type="Pfam" id="PF01761">
    <property type="entry name" value="DHQ_synthase"/>
    <property type="match status" value="1"/>
</dbReference>
<feature type="binding site" evidence="21">
    <location>
        <position position="436"/>
    </location>
    <ligand>
        <name>Zn(2+)</name>
        <dbReference type="ChEBI" id="CHEBI:29105"/>
    </ligand>
</feature>
<evidence type="ECO:0000256" key="19">
    <source>
        <dbReference type="ARBA" id="ARBA00048567"/>
    </source>
</evidence>
<evidence type="ECO:0000313" key="25">
    <source>
        <dbReference type="Proteomes" id="UP000248706"/>
    </source>
</evidence>
<dbReference type="Pfam" id="PF01202">
    <property type="entry name" value="SKI"/>
    <property type="match status" value="1"/>
</dbReference>
<feature type="binding site" evidence="20">
    <location>
        <begin position="11"/>
        <end position="16"/>
    </location>
    <ligand>
        <name>ATP</name>
        <dbReference type="ChEBI" id="CHEBI:30616"/>
    </ligand>
</feature>
<dbReference type="Pfam" id="PF24621">
    <property type="entry name" value="DHQS_C"/>
    <property type="match status" value="1"/>
</dbReference>
<keyword evidence="16 21" id="KW-0456">Lyase</keyword>
<comment type="subunit">
    <text evidence="20">Monomer.</text>
</comment>
<dbReference type="PANTHER" id="PTHR43622">
    <property type="entry name" value="3-DEHYDROQUINATE SYNTHASE"/>
    <property type="match status" value="1"/>
</dbReference>
<comment type="catalytic activity">
    <reaction evidence="19 20">
        <text>shikimate + ATP = 3-phosphoshikimate + ADP + H(+)</text>
        <dbReference type="Rhea" id="RHEA:13121"/>
        <dbReference type="ChEBI" id="CHEBI:15378"/>
        <dbReference type="ChEBI" id="CHEBI:30616"/>
        <dbReference type="ChEBI" id="CHEBI:36208"/>
        <dbReference type="ChEBI" id="CHEBI:145989"/>
        <dbReference type="ChEBI" id="CHEBI:456216"/>
        <dbReference type="EC" id="2.7.1.71"/>
    </reaction>
</comment>
<evidence type="ECO:0000256" key="15">
    <source>
        <dbReference type="ARBA" id="ARBA00023141"/>
    </source>
</evidence>
<evidence type="ECO:0000256" key="18">
    <source>
        <dbReference type="ARBA" id="ARBA00023285"/>
    </source>
</evidence>
<keyword evidence="9 21" id="KW-0479">Metal-binding</keyword>
<gene>
    <name evidence="20" type="primary">aroK</name>
    <name evidence="21" type="synonym">aroB</name>
    <name evidence="24" type="ORF">A4R35_06210</name>
</gene>
<dbReference type="GO" id="GO:0005737">
    <property type="term" value="C:cytoplasm"/>
    <property type="evidence" value="ECO:0007669"/>
    <property type="project" value="UniProtKB-SubCell"/>
</dbReference>
<feature type="binding site" evidence="20">
    <location>
        <position position="147"/>
    </location>
    <ligand>
        <name>substrate</name>
    </ligand>
</feature>
<evidence type="ECO:0000259" key="22">
    <source>
        <dbReference type="Pfam" id="PF01761"/>
    </source>
</evidence>
<dbReference type="RefSeq" id="WP_189361390.1">
    <property type="nucleotide sequence ID" value="NZ_MCIF01000002.1"/>
</dbReference>
<feature type="binding site" evidence="21">
    <location>
        <position position="370"/>
    </location>
    <ligand>
        <name>Zn(2+)</name>
        <dbReference type="ChEBI" id="CHEBI:29105"/>
    </ligand>
</feature>
<keyword evidence="25" id="KW-1185">Reference proteome</keyword>
<dbReference type="NCBIfam" id="TIGR01357">
    <property type="entry name" value="aroB"/>
    <property type="match status" value="1"/>
</dbReference>
<dbReference type="InterPro" id="IPR016037">
    <property type="entry name" value="DHQ_synth_AroB"/>
</dbReference>
<dbReference type="AlphaFoldDB" id="A0A328VGD0"/>
<evidence type="ECO:0000256" key="1">
    <source>
        <dbReference type="ARBA" id="ARBA00001393"/>
    </source>
</evidence>
<evidence type="ECO:0000256" key="8">
    <source>
        <dbReference type="ARBA" id="ARBA00022679"/>
    </source>
</evidence>
<evidence type="ECO:0000256" key="4">
    <source>
        <dbReference type="ARBA" id="ARBA00004661"/>
    </source>
</evidence>
<proteinExistence type="inferred from homology"/>
<keyword evidence="10 21" id="KW-0547">Nucleotide-binding</keyword>
<protein>
    <recommendedName>
        <fullName evidence="20 21">Multifunctional fusion protein</fullName>
    </recommendedName>
    <domain>
        <recommendedName>
            <fullName evidence="20">Shikimate kinase</fullName>
            <shortName evidence="20">SK</shortName>
            <ecNumber evidence="20">2.7.1.71</ecNumber>
        </recommendedName>
    </domain>
    <domain>
        <recommendedName>
            <fullName evidence="21">3-dehydroquinate synthase</fullName>
            <shortName evidence="21">DHQS</shortName>
            <ecNumber evidence="21">4.2.3.4</ecNumber>
        </recommendedName>
    </domain>
</protein>
<keyword evidence="8 20" id="KW-0808">Transferase</keyword>
<feature type="binding site" evidence="21">
    <location>
        <begin position="291"/>
        <end position="295"/>
    </location>
    <ligand>
        <name>NAD(+)</name>
        <dbReference type="ChEBI" id="CHEBI:57540"/>
    </ligand>
</feature>
<dbReference type="InterPro" id="IPR000623">
    <property type="entry name" value="Shikimate_kinase/TSH1"/>
</dbReference>
<keyword evidence="12 21" id="KW-0862">Zinc</keyword>
<dbReference type="Gene3D" id="3.40.50.1970">
    <property type="match status" value="1"/>
</dbReference>
<dbReference type="GO" id="GO:0004765">
    <property type="term" value="F:shikimate kinase activity"/>
    <property type="evidence" value="ECO:0007669"/>
    <property type="project" value="UniProtKB-UniRule"/>
</dbReference>
<keyword evidence="6 21" id="KW-0963">Cytoplasm</keyword>
<dbReference type="GO" id="GO:0008652">
    <property type="term" value="P:amino acid biosynthetic process"/>
    <property type="evidence" value="ECO:0007669"/>
    <property type="project" value="UniProtKB-KW"/>
</dbReference>
<reference evidence="24 25" key="1">
    <citation type="submission" date="2016-08" db="EMBL/GenBank/DDBJ databases">
        <title>Analysis of Carbohydrate Active Enzymes in Thermogemmatispora T81 Reveals Carbohydrate Degradation Ability.</title>
        <authorList>
            <person name="Tomazini A."/>
            <person name="Lal S."/>
            <person name="Stott M."/>
            <person name="Henrissat B."/>
            <person name="Polikarpov I."/>
            <person name="Sparling R."/>
            <person name="Levin D.B."/>
        </authorList>
    </citation>
    <scope>NUCLEOTIDE SEQUENCE [LARGE SCALE GENOMIC DNA]</scope>
    <source>
        <strain evidence="24 25">T81</strain>
    </source>
</reference>
<feature type="binding site" evidence="20">
    <location>
        <position position="15"/>
    </location>
    <ligand>
        <name>Mg(2+)</name>
        <dbReference type="ChEBI" id="CHEBI:18420"/>
    </ligand>
</feature>
<comment type="function">
    <text evidence="21">Catalyzes the conversion of 3-deoxy-D-arabino-heptulosonate 7-phosphate (DAHP) to dehydroquinate (DHQ).</text>
</comment>
<evidence type="ECO:0000256" key="2">
    <source>
        <dbReference type="ARBA" id="ARBA00001911"/>
    </source>
</evidence>
<comment type="similarity">
    <text evidence="20">Belongs to the shikimate kinase family.</text>
</comment>
<dbReference type="EMBL" id="MCIF01000002">
    <property type="protein sequence ID" value="RAQ95122.1"/>
    <property type="molecule type" value="Genomic_DNA"/>
</dbReference>
<dbReference type="PROSITE" id="PS01128">
    <property type="entry name" value="SHIKIMATE_KINASE"/>
    <property type="match status" value="1"/>
</dbReference>
<accession>A0A328VGD0</accession>
<dbReference type="HAMAP" id="MF_00110">
    <property type="entry name" value="DHQ_synthase"/>
    <property type="match status" value="1"/>
</dbReference>
<feature type="binding site" evidence="21">
    <location>
        <position position="453"/>
    </location>
    <ligand>
        <name>Zn(2+)</name>
        <dbReference type="ChEBI" id="CHEBI:29105"/>
    </ligand>
</feature>
<dbReference type="Gene3D" id="1.20.1090.10">
    <property type="entry name" value="Dehydroquinate synthase-like - alpha domain"/>
    <property type="match status" value="1"/>
</dbReference>
<dbReference type="PRINTS" id="PR01100">
    <property type="entry name" value="SHIKIMTKNASE"/>
</dbReference>
<evidence type="ECO:0000256" key="5">
    <source>
        <dbReference type="ARBA" id="ARBA00004842"/>
    </source>
</evidence>
<dbReference type="SUPFAM" id="SSF52540">
    <property type="entry name" value="P-loop containing nucleoside triphosphate hydrolases"/>
    <property type="match status" value="1"/>
</dbReference>
<comment type="similarity">
    <text evidence="21">Belongs to the sugar phosphate cyclases superfamily. Dehydroquinate synthase family.</text>
</comment>
<evidence type="ECO:0000256" key="10">
    <source>
        <dbReference type="ARBA" id="ARBA00022741"/>
    </source>
</evidence>
<comment type="cofactor">
    <cofactor evidence="20">
        <name>Mg(2+)</name>
        <dbReference type="ChEBI" id="CHEBI:18420"/>
    </cofactor>
    <text evidence="20">Binds 1 Mg(2+) ion per subunit.</text>
</comment>
<dbReference type="CDD" id="cd00464">
    <property type="entry name" value="SK"/>
    <property type="match status" value="1"/>
</dbReference>
<comment type="cofactor">
    <cofactor evidence="3">
        <name>Zn(2+)</name>
        <dbReference type="ChEBI" id="CHEBI:29105"/>
    </cofactor>
</comment>
<keyword evidence="18 21" id="KW-0170">Cobalt</keyword>
<feature type="binding site" evidence="21">
    <location>
        <position position="337"/>
    </location>
    <ligand>
        <name>NAD(+)</name>
        <dbReference type="ChEBI" id="CHEBI:57540"/>
    </ligand>
</feature>
<dbReference type="FunFam" id="3.40.50.1970:FF:000007">
    <property type="entry name" value="Pentafunctional AROM polypeptide"/>
    <property type="match status" value="1"/>
</dbReference>
<dbReference type="GO" id="GO:0005524">
    <property type="term" value="F:ATP binding"/>
    <property type="evidence" value="ECO:0007669"/>
    <property type="project" value="UniProtKB-UniRule"/>
</dbReference>
<dbReference type="UniPathway" id="UPA00053">
    <property type="reaction ID" value="UER00085"/>
</dbReference>
<dbReference type="HAMAP" id="MF_00109">
    <property type="entry name" value="Shikimate_kinase"/>
    <property type="match status" value="1"/>
</dbReference>
<keyword evidence="13 20" id="KW-0067">ATP-binding</keyword>
<name>A0A328VGD0_9CHLR</name>
<dbReference type="GO" id="GO:0009423">
    <property type="term" value="P:chorismate biosynthetic process"/>
    <property type="evidence" value="ECO:0007669"/>
    <property type="project" value="UniProtKB-UniRule"/>
</dbReference>
<dbReference type="CDD" id="cd08195">
    <property type="entry name" value="DHQS"/>
    <property type="match status" value="1"/>
</dbReference>
<dbReference type="InterPro" id="IPR050071">
    <property type="entry name" value="Dehydroquinate_synthase"/>
</dbReference>
<dbReference type="PANTHER" id="PTHR43622:SF7">
    <property type="entry name" value="3-DEHYDROQUINATE SYNTHASE, CHLOROPLASTIC"/>
    <property type="match status" value="1"/>
</dbReference>
<comment type="catalytic activity">
    <reaction evidence="1 21">
        <text>7-phospho-2-dehydro-3-deoxy-D-arabino-heptonate = 3-dehydroquinate + phosphate</text>
        <dbReference type="Rhea" id="RHEA:21968"/>
        <dbReference type="ChEBI" id="CHEBI:32364"/>
        <dbReference type="ChEBI" id="CHEBI:43474"/>
        <dbReference type="ChEBI" id="CHEBI:58394"/>
        <dbReference type="EC" id="4.2.3.4"/>
    </reaction>
</comment>
<dbReference type="GO" id="GO:0009073">
    <property type="term" value="P:aromatic amino acid family biosynthetic process"/>
    <property type="evidence" value="ECO:0007669"/>
    <property type="project" value="UniProtKB-KW"/>
</dbReference>
<comment type="caution">
    <text evidence="21">Lacks conserved residue(s) required for the propagation of feature annotation.</text>
</comment>
<dbReference type="GO" id="GO:0003856">
    <property type="term" value="F:3-dehydroquinate synthase activity"/>
    <property type="evidence" value="ECO:0007669"/>
    <property type="project" value="UniProtKB-UniRule"/>
</dbReference>
<comment type="pathway">
    <text evidence="5 20">Metabolic intermediate biosynthesis; chorismate biosynthesis; chorismate from D-erythrose 4-phosphate and phosphoenolpyruvate: step 5/7.</text>
</comment>
<evidence type="ECO:0000256" key="6">
    <source>
        <dbReference type="ARBA" id="ARBA00022490"/>
    </source>
</evidence>
<sequence length="565" mass="61163">MRNVFLIGLSGSGKTTVGRLLAERLGRPFLDTDLLVEQRCGKRIATIFAEEGESAFRAREKLALQEAAASAGAIVATGGGIVLDADNRRLMAERGVRIFLSVEPETALERLRQQEAVARREGLSPEVRPLLAGDDPLAALRRLQAERRALYEEAEATCSTDGKSSEQVARAVLAALIALGVLEGGEPLERQIRAGEGYAAIVDWGGLGRLPAYLARLELPRRVFLLSDQHVYDLYGPPLLRTLQRAGWSASSYVLPAGEASKSLQQLSAIYDWLVEQRAERREALLALGGGVVGDLVGFAAATYLRGVPLVQLPTSLLAQVDAAIGGKTGINHPRGKNLIGAFYQPRLVLADPATLLTLPERERTEGWAEVVKYGMILDAELFTLLETHAAALRDFSLPPASLLAQIIARCIALKAAVIEEDEREQGRRAILNYGHTLGHALENVTGYGEWLHGEAVALGMVAAAELAYQAGFLAREEAERQRALLAALGLPTAYHGKPQSEALLAAIRLDKKVAQKQVRWIMPRRIGEVFQTTLPDELVSKVVYSLFGGESITRSSAGARQEEA</sequence>
<comment type="cofactor">
    <cofactor evidence="21">
        <name>Co(2+)</name>
        <dbReference type="ChEBI" id="CHEBI:48828"/>
    </cofactor>
    <cofactor evidence="21">
        <name>Zn(2+)</name>
        <dbReference type="ChEBI" id="CHEBI:29105"/>
    </cofactor>
    <text evidence="21">Binds 1 divalent metal cation per subunit. Can use either Co(2+) or Zn(2+).</text>
</comment>
<evidence type="ECO:0000256" key="20">
    <source>
        <dbReference type="HAMAP-Rule" id="MF_00109"/>
    </source>
</evidence>
<evidence type="ECO:0000256" key="9">
    <source>
        <dbReference type="ARBA" id="ARBA00022723"/>
    </source>
</evidence>
<dbReference type="SUPFAM" id="SSF56796">
    <property type="entry name" value="Dehydroquinate synthase-like"/>
    <property type="match status" value="1"/>
</dbReference>
<keyword evidence="14 21" id="KW-0520">NAD</keyword>
<evidence type="ECO:0000256" key="17">
    <source>
        <dbReference type="ARBA" id="ARBA00023268"/>
    </source>
</evidence>
<dbReference type="InterPro" id="IPR056179">
    <property type="entry name" value="DHQS_C"/>
</dbReference>
<comment type="cofactor">
    <cofactor evidence="2 21">
        <name>NAD(+)</name>
        <dbReference type="ChEBI" id="CHEBI:57540"/>
    </cofactor>
</comment>
<comment type="pathway">
    <text evidence="4 21">Metabolic intermediate biosynthesis; chorismate biosynthesis; chorismate from D-erythrose 4-phosphate and phosphoenolpyruvate: step 2/7.</text>
</comment>
<dbReference type="InterPro" id="IPR031322">
    <property type="entry name" value="Shikimate/glucono_kinase"/>
</dbReference>
<dbReference type="InterPro" id="IPR030960">
    <property type="entry name" value="DHQS/DOIS_N"/>
</dbReference>
<feature type="binding site" evidence="21">
    <location>
        <position position="328"/>
    </location>
    <ligand>
        <name>NAD(+)</name>
        <dbReference type="ChEBI" id="CHEBI:57540"/>
    </ligand>
</feature>
<evidence type="ECO:0000256" key="11">
    <source>
        <dbReference type="ARBA" id="ARBA00022777"/>
    </source>
</evidence>
<feature type="binding site" evidence="20">
    <location>
        <position position="57"/>
    </location>
    <ligand>
        <name>substrate</name>
    </ligand>
</feature>
<keyword evidence="17" id="KW-0511">Multifunctional enzyme</keyword>
<comment type="subcellular location">
    <subcellularLocation>
        <location evidence="21">Cytoplasm</location>
    </subcellularLocation>
</comment>
<feature type="binding site" evidence="20">
    <location>
        <position position="79"/>
    </location>
    <ligand>
        <name>substrate</name>
    </ligand>
</feature>
<evidence type="ECO:0000313" key="24">
    <source>
        <dbReference type="EMBL" id="RAQ95122.1"/>
    </source>
</evidence>
<dbReference type="GO" id="GO:0000287">
    <property type="term" value="F:magnesium ion binding"/>
    <property type="evidence" value="ECO:0007669"/>
    <property type="project" value="UniProtKB-UniRule"/>
</dbReference>
<keyword evidence="20" id="KW-0460">Magnesium</keyword>
<keyword evidence="7 21" id="KW-0028">Amino-acid biosynthesis</keyword>
<dbReference type="InterPro" id="IPR027417">
    <property type="entry name" value="P-loop_NTPase"/>
</dbReference>
<feature type="domain" description="3-dehydroquinate synthase N-terminal" evidence="22">
    <location>
        <begin position="253"/>
        <end position="364"/>
    </location>
</feature>
<evidence type="ECO:0000256" key="7">
    <source>
        <dbReference type="ARBA" id="ARBA00022605"/>
    </source>
</evidence>
<evidence type="ECO:0000259" key="23">
    <source>
        <dbReference type="Pfam" id="PF24621"/>
    </source>
</evidence>
<feature type="binding site" evidence="21">
    <location>
        <begin position="355"/>
        <end position="358"/>
    </location>
    <ligand>
        <name>NAD(+)</name>
        <dbReference type="ChEBI" id="CHEBI:57540"/>
    </ligand>
</feature>
<feature type="domain" description="3-dehydroquinate synthase C-terminal" evidence="23">
    <location>
        <begin position="367"/>
        <end position="514"/>
    </location>
</feature>
<keyword evidence="11 20" id="KW-0418">Kinase</keyword>
<comment type="function">
    <text evidence="20">Catalyzes the specific phosphorylation of the 3-hydroxyl group of shikimic acid using ATP as a cosubstrate.</text>
</comment>
<evidence type="ECO:0000256" key="13">
    <source>
        <dbReference type="ARBA" id="ARBA00022840"/>
    </source>
</evidence>
<keyword evidence="15 21" id="KW-0057">Aromatic amino acid biosynthesis</keyword>
<evidence type="ECO:0000256" key="14">
    <source>
        <dbReference type="ARBA" id="ARBA00023027"/>
    </source>
</evidence>
<comment type="caution">
    <text evidence="24">The sequence shown here is derived from an EMBL/GenBank/DDBJ whole genome shotgun (WGS) entry which is preliminary data.</text>
</comment>
<evidence type="ECO:0000256" key="12">
    <source>
        <dbReference type="ARBA" id="ARBA00022833"/>
    </source>
</evidence>
<evidence type="ECO:0000256" key="21">
    <source>
        <dbReference type="HAMAP-Rule" id="MF_00110"/>
    </source>
</evidence>
<dbReference type="EC" id="4.2.3.4" evidence="21"/>
<dbReference type="InterPro" id="IPR023000">
    <property type="entry name" value="Shikimate_kinase_CS"/>
</dbReference>
<organism evidence="24 25">
    <name type="scientific">Thermogemmatispora tikiterensis</name>
    <dbReference type="NCBI Taxonomy" id="1825093"/>
    <lineage>
        <taxon>Bacteria</taxon>
        <taxon>Bacillati</taxon>
        <taxon>Chloroflexota</taxon>
        <taxon>Ktedonobacteria</taxon>
        <taxon>Thermogemmatisporales</taxon>
        <taxon>Thermogemmatisporaceae</taxon>
        <taxon>Thermogemmatispora</taxon>
    </lineage>
</organism>
<dbReference type="Gene3D" id="3.40.50.300">
    <property type="entry name" value="P-loop containing nucleotide triphosphate hydrolases"/>
    <property type="match status" value="1"/>
</dbReference>
<evidence type="ECO:0000256" key="16">
    <source>
        <dbReference type="ARBA" id="ARBA00023239"/>
    </source>
</evidence>
<feature type="binding site" evidence="20">
    <location>
        <position position="128"/>
    </location>
    <ligand>
        <name>ATP</name>
        <dbReference type="ChEBI" id="CHEBI:30616"/>
    </ligand>
</feature>
<feature type="binding site" evidence="21">
    <location>
        <begin position="315"/>
        <end position="316"/>
    </location>
    <ligand>
        <name>NAD(+)</name>
        <dbReference type="ChEBI" id="CHEBI:57540"/>
    </ligand>
</feature>
<dbReference type="EC" id="2.7.1.71" evidence="20"/>